<feature type="region of interest" description="Disordered" evidence="1">
    <location>
        <begin position="145"/>
        <end position="172"/>
    </location>
</feature>
<feature type="compositionally biased region" description="Basic residues" evidence="1">
    <location>
        <begin position="23"/>
        <end position="32"/>
    </location>
</feature>
<dbReference type="PANTHER" id="PTHR31095:SF3">
    <property type="entry name" value="RIKEN CDNA 9930021J03 GENE"/>
    <property type="match status" value="1"/>
</dbReference>
<accession>A0A7J5YI04</accession>
<comment type="caution">
    <text evidence="2">The sequence shown here is derived from an EMBL/GenBank/DDBJ whole genome shotgun (WGS) entry which is preliminary data.</text>
</comment>
<proteinExistence type="predicted"/>
<name>A0A7J5YI04_DISMA</name>
<dbReference type="OrthoDB" id="21449at2759"/>
<feature type="compositionally biased region" description="Acidic residues" evidence="1">
    <location>
        <begin position="151"/>
        <end position="161"/>
    </location>
</feature>
<feature type="compositionally biased region" description="Basic and acidic residues" evidence="1">
    <location>
        <begin position="33"/>
        <end position="43"/>
    </location>
</feature>
<feature type="region of interest" description="Disordered" evidence="1">
    <location>
        <begin position="580"/>
        <end position="601"/>
    </location>
</feature>
<feature type="region of interest" description="Disordered" evidence="1">
    <location>
        <begin position="451"/>
        <end position="482"/>
    </location>
</feature>
<dbReference type="PANTHER" id="PTHR31095">
    <property type="entry name" value="RIKEN CDNA 9930021J03 GENE"/>
    <property type="match status" value="1"/>
</dbReference>
<evidence type="ECO:0000313" key="2">
    <source>
        <dbReference type="EMBL" id="KAF3849085.1"/>
    </source>
</evidence>
<feature type="compositionally biased region" description="Polar residues" evidence="1">
    <location>
        <begin position="586"/>
        <end position="601"/>
    </location>
</feature>
<evidence type="ECO:0008006" key="4">
    <source>
        <dbReference type="Google" id="ProtNLM"/>
    </source>
</evidence>
<organism evidence="2 3">
    <name type="scientific">Dissostichus mawsoni</name>
    <name type="common">Antarctic cod</name>
    <dbReference type="NCBI Taxonomy" id="36200"/>
    <lineage>
        <taxon>Eukaryota</taxon>
        <taxon>Metazoa</taxon>
        <taxon>Chordata</taxon>
        <taxon>Craniata</taxon>
        <taxon>Vertebrata</taxon>
        <taxon>Euteleostomi</taxon>
        <taxon>Actinopterygii</taxon>
        <taxon>Neopterygii</taxon>
        <taxon>Teleostei</taxon>
        <taxon>Neoteleostei</taxon>
        <taxon>Acanthomorphata</taxon>
        <taxon>Eupercaria</taxon>
        <taxon>Perciformes</taxon>
        <taxon>Notothenioidei</taxon>
        <taxon>Nototheniidae</taxon>
        <taxon>Dissostichus</taxon>
    </lineage>
</organism>
<dbReference type="AlphaFoldDB" id="A0A7J5YI04"/>
<protein>
    <recommendedName>
        <fullName evidence="4">KIAA2026</fullName>
    </recommendedName>
</protein>
<keyword evidence="3" id="KW-1185">Reference proteome</keyword>
<feature type="region of interest" description="Disordered" evidence="1">
    <location>
        <begin position="1"/>
        <end position="43"/>
    </location>
</feature>
<dbReference type="Proteomes" id="UP000518266">
    <property type="component" value="Unassembled WGS sequence"/>
</dbReference>
<feature type="region of interest" description="Disordered" evidence="1">
    <location>
        <begin position="911"/>
        <end position="930"/>
    </location>
</feature>
<feature type="compositionally biased region" description="Low complexity" evidence="1">
    <location>
        <begin position="917"/>
        <end position="930"/>
    </location>
</feature>
<feature type="compositionally biased region" description="Polar residues" evidence="1">
    <location>
        <begin position="451"/>
        <end position="460"/>
    </location>
</feature>
<dbReference type="InterPro" id="IPR040214">
    <property type="entry name" value="BRD10"/>
</dbReference>
<evidence type="ECO:0000313" key="3">
    <source>
        <dbReference type="Proteomes" id="UP000518266"/>
    </source>
</evidence>
<evidence type="ECO:0000256" key="1">
    <source>
        <dbReference type="SAM" id="MobiDB-lite"/>
    </source>
</evidence>
<sequence>MRLSPAETTKSAVRKVATTINRKDRKRKHKTGKKLESSKKIKDEPSVEPSFQLVCCSLEGLRALISKTEDELDDLESTKKRLGRWYHRREAVKDLHSTLIRLLNELSLWEPKLVKAFQRNRLRLKKECDDFKKHPEYNNFVREECISSSSSDEDDEDDEESGLGKELCSPLDNYRKSEEEDLEHMVPRGLWSGATNREFVAESAGEKMMTYLPPTTLNHPFPAQRNTSAPLLPRTPILHPTTGLPKGYTPIPTLLAKSVGNKVTLMKRPADFTTQLSKAQCSPSSLRQIQIQGLKQTEVLRQPGLATVMAALPKSQQGKPTQTVQKNPVQVVYTVPDRLGHLVRKESPVKISVHPVVDQNTGEKIMPQLVILPSKLLINNTEENVFSKGVQVPLSKVASPFCMSTNVPGFTIPENKIPVQQVAPLKYARTPSLSPYLNTAGLKGIQFCSPQASKPQSVMPNPSPIPTPSSAVSTDPDKPTYPKQELKTVCIRDSQSILVTTRGGNTGIVRVQTSSDQNALGSLTNSPVITISPQFKAFLISKTSQAQSAQSQTSPCTVPALTNIPVAPNQEQVPAFTGGIPVTRPGSHTASTTVTGNQGPNTSVGLTNSAKTPALGSHFQASLGKNTVAVSSLSNSGVPQVLTQAEFNKTGLKRASTEERSQVTKFILVTPSSSSNSASSKGKPSFTKSLPGSRVMFISQPTATSSTTSMGSFPKPTIAPGASGQLLSTSLSGQTLQMASSTGQPAVNSEAFKNITLPSGVQIQLSGKTTTIGQTIGALSRSPTKNTPETTFPSATTTGLVPVTSSNTIASCSAQLASQASQTPSSKGISSFNMISQPFSSTSTSTSTTLPAGNINKKAGGMPAGRLFSNSTAQVTTAVQSNLAQTSTSTLIHQHSNIQSGIGQEITSFSPPQTTIPSASTTNTPFTTSTPGTIQQRIVINTSKPLAAGTQILLNNARFVVPPQGLGPGSHVLIISNPAPQKVPTASAASTGASGPAQVASHVTVAPRAPSLPQCPARLPGVPASSFPFVACTPAVGPSLLANTSNVPPCPGSTWLPSKTKVVSALPRLPAAQVCNFASPPGGTPSLMSSPPRFGSVPALVSPVVTSAPVLSSALTTFRLAAGTPTPAECSTISPAVASPLSRLFAPLSSLPVLSSPSAVARPSPVTLPLSSAGAPALRSSLPAQQVVSATTPGPGTQPQQTAVGIAAYSIAPSQALLHMGLGNIAVKNMAPAVMHPVLAGTRTQVLPTVAVPPIVSAVSRM</sequence>
<feature type="compositionally biased region" description="Polar residues" evidence="1">
    <location>
        <begin position="1"/>
        <end position="11"/>
    </location>
</feature>
<reference evidence="2 3" key="1">
    <citation type="submission" date="2020-03" db="EMBL/GenBank/DDBJ databases">
        <title>Dissostichus mawsoni Genome sequencing and assembly.</title>
        <authorList>
            <person name="Park H."/>
        </authorList>
    </citation>
    <scope>NUCLEOTIDE SEQUENCE [LARGE SCALE GENOMIC DNA]</scope>
    <source>
        <strain evidence="2">DM0001</strain>
        <tissue evidence="2">Muscle</tissue>
    </source>
</reference>
<gene>
    <name evidence="2" type="ORF">F7725_015582</name>
</gene>
<dbReference type="EMBL" id="JAAKFY010000012">
    <property type="protein sequence ID" value="KAF3849085.1"/>
    <property type="molecule type" value="Genomic_DNA"/>
</dbReference>